<dbReference type="PIRSF" id="PIRSF000719">
    <property type="entry name" value="AceK"/>
    <property type="match status" value="1"/>
</dbReference>
<evidence type="ECO:0000256" key="8">
    <source>
        <dbReference type="ARBA" id="ARBA00022801"/>
    </source>
</evidence>
<dbReference type="InterPro" id="IPR046855">
    <property type="entry name" value="AceK_kinase"/>
</dbReference>
<evidence type="ECO:0000256" key="6">
    <source>
        <dbReference type="ARBA" id="ARBA00022741"/>
    </source>
</evidence>
<keyword evidence="6" id="KW-0547">Nucleotide-binding</keyword>
<gene>
    <name evidence="13" type="ORF">METZ01_LOCUS56536</name>
</gene>
<evidence type="ECO:0000256" key="10">
    <source>
        <dbReference type="ARBA" id="ARBA00022912"/>
    </source>
</evidence>
<dbReference type="GO" id="GO:0005737">
    <property type="term" value="C:cytoplasm"/>
    <property type="evidence" value="ECO:0007669"/>
    <property type="project" value="InterPro"/>
</dbReference>
<dbReference type="InterPro" id="IPR010452">
    <property type="entry name" value="Isocitrate_DH_AceK"/>
</dbReference>
<dbReference type="GO" id="GO:0016208">
    <property type="term" value="F:AMP binding"/>
    <property type="evidence" value="ECO:0007669"/>
    <property type="project" value="TreeGrafter"/>
</dbReference>
<name>A0A381SHW9_9ZZZZ</name>
<protein>
    <recommendedName>
        <fullName evidence="14">Bifunctional isocitrate dehydrogenase kinase/phosphatase</fullName>
    </recommendedName>
</protein>
<keyword evidence="9" id="KW-0067">ATP-binding</keyword>
<accession>A0A381SHW9</accession>
<keyword evidence="1" id="KW-0329">Glyoxylate bypass</keyword>
<dbReference type="InterPro" id="IPR046854">
    <property type="entry name" value="AceK_regulatory"/>
</dbReference>
<evidence type="ECO:0000256" key="5">
    <source>
        <dbReference type="ARBA" id="ARBA00022679"/>
    </source>
</evidence>
<evidence type="ECO:0000259" key="11">
    <source>
        <dbReference type="Pfam" id="PF06315"/>
    </source>
</evidence>
<keyword evidence="5" id="KW-0808">Transferase</keyword>
<evidence type="ECO:0000256" key="1">
    <source>
        <dbReference type="ARBA" id="ARBA00022435"/>
    </source>
</evidence>
<evidence type="ECO:0000256" key="9">
    <source>
        <dbReference type="ARBA" id="ARBA00022840"/>
    </source>
</evidence>
<dbReference type="GO" id="GO:0005524">
    <property type="term" value="F:ATP binding"/>
    <property type="evidence" value="ECO:0007669"/>
    <property type="project" value="UniProtKB-KW"/>
</dbReference>
<feature type="non-terminal residue" evidence="13">
    <location>
        <position position="1"/>
    </location>
</feature>
<evidence type="ECO:0008006" key="14">
    <source>
        <dbReference type="Google" id="ProtNLM"/>
    </source>
</evidence>
<evidence type="ECO:0000256" key="7">
    <source>
        <dbReference type="ARBA" id="ARBA00022777"/>
    </source>
</evidence>
<dbReference type="EMBL" id="UINC01003137">
    <property type="protein sequence ID" value="SVA03682.1"/>
    <property type="molecule type" value="Genomic_DNA"/>
</dbReference>
<dbReference type="NCBIfam" id="NF002804">
    <property type="entry name" value="PRK02946.1"/>
    <property type="match status" value="1"/>
</dbReference>
<proteinExistence type="inferred from homology"/>
<keyword evidence="8" id="KW-0378">Hydrolase</keyword>
<dbReference type="GO" id="GO:0008772">
    <property type="term" value="F:[isocitrate dehydrogenase (NADP+)] kinase activity"/>
    <property type="evidence" value="ECO:0007669"/>
    <property type="project" value="InterPro"/>
</dbReference>
<keyword evidence="4" id="KW-0816">Tricarboxylic acid cycle</keyword>
<dbReference type="AlphaFoldDB" id="A0A381SHW9"/>
<evidence type="ECO:0000256" key="2">
    <source>
        <dbReference type="ARBA" id="ARBA00022490"/>
    </source>
</evidence>
<dbReference type="Pfam" id="PF20423">
    <property type="entry name" value="AceK_regulatory"/>
    <property type="match status" value="1"/>
</dbReference>
<keyword evidence="2" id="KW-0963">Cytoplasm</keyword>
<evidence type="ECO:0000313" key="13">
    <source>
        <dbReference type="EMBL" id="SVA03682.1"/>
    </source>
</evidence>
<reference evidence="13" key="1">
    <citation type="submission" date="2018-05" db="EMBL/GenBank/DDBJ databases">
        <authorList>
            <person name="Lanie J.A."/>
            <person name="Ng W.-L."/>
            <person name="Kazmierczak K.M."/>
            <person name="Andrzejewski T.M."/>
            <person name="Davidsen T.M."/>
            <person name="Wayne K.J."/>
            <person name="Tettelin H."/>
            <person name="Glass J.I."/>
            <person name="Rusch D."/>
            <person name="Podicherti R."/>
            <person name="Tsui H.-C.T."/>
            <person name="Winkler M.E."/>
        </authorList>
    </citation>
    <scope>NUCLEOTIDE SEQUENCE</scope>
</reference>
<sequence length="576" mass="66281">VYAGYVEYIAAFQNLTRRAAANFTTRSWTSQDADAIKRLLVHTEIVQRTVAEVHPHLRTTPDRRGTWRTARTAYKRRITQRTDLELAETFFNSVTRRIFTTIGVDNDVELRWFGASTLPRGLGRSEMFGTWTRTGGSAAMAQSILESYDFGVPWVDLVGDARRAGARIDAFLLDSWDTLDLDGIDMLATVFYRNKGAYLVGRLRHLNRVTPIVFPIIHGDGGIQIDTVLLTESQASRLFSFTRSYFFVETPKPAELVGFCKSMLPMKSISELYTSVGFHQHGKTTLYRSLYRHMQNSHDKIMRARGTPGMVMSVFTLVSFNVVFKIIKDRFDPPKNTTRQAVRDRYRLVAQHDRVGRMVDAHEFENLSFDRDRFDPDLLDELLTEASLTVRVEGDQVVISHVYTERQVYPLNLYLREMSADRAEAAALDWGWAIKDLAAANIWPGDLFTKNFGVTRHGSVVFYDYDEITLLDACRFRRIPQSDDHEHEMRSTPWFAVEPGDIFPEQFPTFMSFPTDVPREIWERFQTVHGDLFTPDFWIDVQGRLAEDDIPEFYPYPDRLRFRRGGPTSPKVGSAR</sequence>
<evidence type="ECO:0000256" key="4">
    <source>
        <dbReference type="ARBA" id="ARBA00022532"/>
    </source>
</evidence>
<dbReference type="Pfam" id="PF06315">
    <property type="entry name" value="AceK_kinase"/>
    <property type="match status" value="1"/>
</dbReference>
<keyword evidence="10" id="KW-0904">Protein phosphatase</keyword>
<feature type="domain" description="Isocitrate dehydrogenase kinase/phosphatase (AceK) regulatory" evidence="12">
    <location>
        <begin position="1"/>
        <end position="297"/>
    </location>
</feature>
<keyword evidence="3" id="KW-0723">Serine/threonine-protein kinase</keyword>
<dbReference type="GO" id="GO:0004721">
    <property type="term" value="F:phosphoprotein phosphatase activity"/>
    <property type="evidence" value="ECO:0007669"/>
    <property type="project" value="UniProtKB-KW"/>
</dbReference>
<dbReference type="GO" id="GO:0006097">
    <property type="term" value="P:glyoxylate cycle"/>
    <property type="evidence" value="ECO:0007669"/>
    <property type="project" value="UniProtKB-KW"/>
</dbReference>
<dbReference type="GO" id="GO:0006099">
    <property type="term" value="P:tricarboxylic acid cycle"/>
    <property type="evidence" value="ECO:0007669"/>
    <property type="project" value="UniProtKB-KW"/>
</dbReference>
<dbReference type="PANTHER" id="PTHR39559">
    <property type="match status" value="1"/>
</dbReference>
<evidence type="ECO:0000259" key="12">
    <source>
        <dbReference type="Pfam" id="PF20423"/>
    </source>
</evidence>
<dbReference type="GO" id="GO:0006006">
    <property type="term" value="P:glucose metabolic process"/>
    <property type="evidence" value="ECO:0007669"/>
    <property type="project" value="InterPro"/>
</dbReference>
<dbReference type="PANTHER" id="PTHR39559:SF1">
    <property type="entry name" value="ISOCITRATE DEHYDROGENASE KINASE_PHOSPHATASE"/>
    <property type="match status" value="1"/>
</dbReference>
<keyword evidence="7" id="KW-0418">Kinase</keyword>
<dbReference type="GO" id="GO:0004674">
    <property type="term" value="F:protein serine/threonine kinase activity"/>
    <property type="evidence" value="ECO:0007669"/>
    <property type="project" value="UniProtKB-KW"/>
</dbReference>
<evidence type="ECO:0000256" key="3">
    <source>
        <dbReference type="ARBA" id="ARBA00022527"/>
    </source>
</evidence>
<feature type="domain" description="Isocitrate dehydrogenase kinase/phosphatase (AceK) kinase" evidence="11">
    <location>
        <begin position="299"/>
        <end position="557"/>
    </location>
</feature>
<dbReference type="HAMAP" id="MF_00747">
    <property type="entry name" value="AceK"/>
    <property type="match status" value="1"/>
</dbReference>
<organism evidence="13">
    <name type="scientific">marine metagenome</name>
    <dbReference type="NCBI Taxonomy" id="408172"/>
    <lineage>
        <taxon>unclassified sequences</taxon>
        <taxon>metagenomes</taxon>
        <taxon>ecological metagenomes</taxon>
    </lineage>
</organism>